<protein>
    <submittedName>
        <fullName evidence="1">DUF2867 domain-containing protein</fullName>
    </submittedName>
</protein>
<gene>
    <name evidence="1" type="ORF">J1M35_15255</name>
</gene>
<dbReference type="EMBL" id="CP071796">
    <property type="protein sequence ID" value="QTD47420.1"/>
    <property type="molecule type" value="Genomic_DNA"/>
</dbReference>
<name>A0A975CJF8_9BURK</name>
<dbReference type="Pfam" id="PF11066">
    <property type="entry name" value="DUF2867"/>
    <property type="match status" value="1"/>
</dbReference>
<proteinExistence type="predicted"/>
<organism evidence="1 2">
    <name type="scientific">Ottowia testudinis</name>
    <dbReference type="NCBI Taxonomy" id="2816950"/>
    <lineage>
        <taxon>Bacteria</taxon>
        <taxon>Pseudomonadati</taxon>
        <taxon>Pseudomonadota</taxon>
        <taxon>Betaproteobacteria</taxon>
        <taxon>Burkholderiales</taxon>
        <taxon>Comamonadaceae</taxon>
        <taxon>Ottowia</taxon>
    </lineage>
</organism>
<keyword evidence="2" id="KW-1185">Reference proteome</keyword>
<dbReference type="InterPro" id="IPR021295">
    <property type="entry name" value="DUF2867"/>
</dbReference>
<dbReference type="Proteomes" id="UP000663903">
    <property type="component" value="Chromosome"/>
</dbReference>
<evidence type="ECO:0000313" key="2">
    <source>
        <dbReference type="Proteomes" id="UP000663903"/>
    </source>
</evidence>
<evidence type="ECO:0000313" key="1">
    <source>
        <dbReference type="EMBL" id="QTD47420.1"/>
    </source>
</evidence>
<dbReference type="KEGG" id="otd:J1M35_15255"/>
<reference evidence="1" key="1">
    <citation type="submission" date="2021-03" db="EMBL/GenBank/DDBJ databases">
        <title>Ottowia sp. 27C isolated from the cloaca of a Giant Asian pond turtle (Heosemys grandis).</title>
        <authorList>
            <person name="Spergser J."/>
            <person name="Busse H.-J."/>
        </authorList>
    </citation>
    <scope>NUCLEOTIDE SEQUENCE</scope>
    <source>
        <strain evidence="1">27C</strain>
    </source>
</reference>
<dbReference type="AlphaFoldDB" id="A0A975CJF8"/>
<sequence length="167" mass="18473">MVPQEVAVPEQSVLQSSLRDAHFYDAYSVSDPHADRSALQIWLETVSRTPAWVETAMTLRNAVVARLGLKHLGGLSDFSATKPAASYAVGDRVGIFTIRHLSDQEIVLGDDDKHLHVRLSLFKDAAQERVVVSTVVHIHNLLGHAYMFFVKPMHRIIAPSVLAKIKG</sequence>
<accession>A0A975CJF8</accession>